<keyword evidence="3" id="KW-0630">Potassium</keyword>
<feature type="domain" description="RCK N-terminal" evidence="5">
    <location>
        <begin position="1"/>
        <end position="118"/>
    </location>
</feature>
<accession>A0A1M7J3F4</accession>
<dbReference type="PANTHER" id="PTHR43833">
    <property type="entry name" value="POTASSIUM CHANNEL PROTEIN 2-RELATED-RELATED"/>
    <property type="match status" value="1"/>
</dbReference>
<dbReference type="PANTHER" id="PTHR43833:SF8">
    <property type="entry name" value="TRK SYSTEM POTASSIUM UPTAKE PROTEIN TRKA"/>
    <property type="match status" value="1"/>
</dbReference>
<dbReference type="InterPro" id="IPR050721">
    <property type="entry name" value="Trk_Ktr_HKT_K-transport"/>
</dbReference>
<name>A0A1M7J3F4_9ACTN</name>
<dbReference type="Gene3D" id="3.40.50.720">
    <property type="entry name" value="NAD(P)-binding Rossmann-like Domain"/>
    <property type="match status" value="1"/>
</dbReference>
<dbReference type="Pfam" id="PF02254">
    <property type="entry name" value="TrkA_N"/>
    <property type="match status" value="1"/>
</dbReference>
<dbReference type="InterPro" id="IPR006037">
    <property type="entry name" value="RCK_C"/>
</dbReference>
<sequence>MHIVIMGCGRVGSTLAHSLEKRGHTVAVIDQNPDAFRRLGPNFGGSTVTGVGFERRTLEEAGIERADAFAAVSSGDNSNIISARLARETFGVQRVVARIYDPRRAAVYERLGIPTVATVRWTSDQVLRALMPESAVEVWRDPSGSVAMIEPPLHPGWLTQRISTLEEATGARVAYLTRFGVGQLCNRSTVIQEGDRIFLLAAEGQVERVSEIAATAPGERGH</sequence>
<dbReference type="PROSITE" id="PS51202">
    <property type="entry name" value="RCK_C"/>
    <property type="match status" value="1"/>
</dbReference>
<protein>
    <recommendedName>
        <fullName evidence="1">Trk system potassium uptake protein TrkA</fullName>
    </recommendedName>
</protein>
<keyword evidence="8" id="KW-1185">Reference proteome</keyword>
<evidence type="ECO:0000259" key="5">
    <source>
        <dbReference type="PROSITE" id="PS51201"/>
    </source>
</evidence>
<evidence type="ECO:0000256" key="3">
    <source>
        <dbReference type="ARBA" id="ARBA00022958"/>
    </source>
</evidence>
<dbReference type="AlphaFoldDB" id="A0A1M7J3F4"/>
<evidence type="ECO:0000313" key="8">
    <source>
        <dbReference type="Proteomes" id="UP000184440"/>
    </source>
</evidence>
<dbReference type="OrthoDB" id="3208998at2"/>
<dbReference type="EMBL" id="FRCS01000001">
    <property type="protein sequence ID" value="SHM47525.1"/>
    <property type="molecule type" value="Genomic_DNA"/>
</dbReference>
<evidence type="ECO:0000259" key="6">
    <source>
        <dbReference type="PROSITE" id="PS51202"/>
    </source>
</evidence>
<dbReference type="STRING" id="134849.SAMN05443668_101675"/>
<dbReference type="Proteomes" id="UP000184440">
    <property type="component" value="Unassembled WGS sequence"/>
</dbReference>
<keyword evidence="4" id="KW-0520">NAD</keyword>
<dbReference type="InterPro" id="IPR006036">
    <property type="entry name" value="K_uptake_TrkA"/>
</dbReference>
<dbReference type="RefSeq" id="WP_073251256.1">
    <property type="nucleotide sequence ID" value="NZ_FRCS01000001.1"/>
</dbReference>
<reference evidence="7 8" key="1">
    <citation type="submission" date="2016-11" db="EMBL/GenBank/DDBJ databases">
        <authorList>
            <person name="Jaros S."/>
            <person name="Januszkiewicz K."/>
            <person name="Wedrychowicz H."/>
        </authorList>
    </citation>
    <scope>NUCLEOTIDE SEQUENCE [LARGE SCALE GENOMIC DNA]</scope>
    <source>
        <strain evidence="7 8">DSM 46144</strain>
    </source>
</reference>
<dbReference type="GO" id="GO:0015079">
    <property type="term" value="F:potassium ion transmembrane transporter activity"/>
    <property type="evidence" value="ECO:0007669"/>
    <property type="project" value="InterPro"/>
</dbReference>
<feature type="domain" description="RCK C-terminal" evidence="6">
    <location>
        <begin position="136"/>
        <end position="215"/>
    </location>
</feature>
<evidence type="ECO:0000313" key="7">
    <source>
        <dbReference type="EMBL" id="SHM47525.1"/>
    </source>
</evidence>
<dbReference type="GO" id="GO:0005886">
    <property type="term" value="C:plasma membrane"/>
    <property type="evidence" value="ECO:0007669"/>
    <property type="project" value="InterPro"/>
</dbReference>
<evidence type="ECO:0000256" key="4">
    <source>
        <dbReference type="ARBA" id="ARBA00023027"/>
    </source>
</evidence>
<dbReference type="InterPro" id="IPR003148">
    <property type="entry name" value="RCK_N"/>
</dbReference>
<evidence type="ECO:0000256" key="1">
    <source>
        <dbReference type="ARBA" id="ARBA00017378"/>
    </source>
</evidence>
<keyword evidence="2" id="KW-0813">Transport</keyword>
<proteinExistence type="predicted"/>
<organism evidence="7 8">
    <name type="scientific">Cryptosporangium aurantiacum</name>
    <dbReference type="NCBI Taxonomy" id="134849"/>
    <lineage>
        <taxon>Bacteria</taxon>
        <taxon>Bacillati</taxon>
        <taxon>Actinomycetota</taxon>
        <taxon>Actinomycetes</taxon>
        <taxon>Cryptosporangiales</taxon>
        <taxon>Cryptosporangiaceae</taxon>
        <taxon>Cryptosporangium</taxon>
    </lineage>
</organism>
<dbReference type="SUPFAM" id="SSF51735">
    <property type="entry name" value="NAD(P)-binding Rossmann-fold domains"/>
    <property type="match status" value="1"/>
</dbReference>
<evidence type="ECO:0000256" key="2">
    <source>
        <dbReference type="ARBA" id="ARBA00022538"/>
    </source>
</evidence>
<keyword evidence="2" id="KW-0633">Potassium transport</keyword>
<dbReference type="PRINTS" id="PR00335">
    <property type="entry name" value="KUPTAKETRKA"/>
</dbReference>
<dbReference type="PROSITE" id="PS51201">
    <property type="entry name" value="RCK_N"/>
    <property type="match status" value="1"/>
</dbReference>
<keyword evidence="2" id="KW-0406">Ion transport</keyword>
<gene>
    <name evidence="7" type="ORF">SAMN05443668_101675</name>
</gene>
<dbReference type="InterPro" id="IPR036291">
    <property type="entry name" value="NAD(P)-bd_dom_sf"/>
</dbReference>